<dbReference type="EMBL" id="FSRC01000001">
    <property type="protein sequence ID" value="SIN80415.1"/>
    <property type="molecule type" value="Genomic_DNA"/>
</dbReference>
<dbReference type="PANTHER" id="PTHR12526">
    <property type="entry name" value="GLYCOSYLTRANSFERASE"/>
    <property type="match status" value="1"/>
</dbReference>
<dbReference type="Gene3D" id="3.40.50.2000">
    <property type="entry name" value="Glycogen Phosphorylase B"/>
    <property type="match status" value="2"/>
</dbReference>
<evidence type="ECO:0000313" key="2">
    <source>
        <dbReference type="EMBL" id="SIN80415.1"/>
    </source>
</evidence>
<proteinExistence type="predicted"/>
<dbReference type="Proteomes" id="UP000185221">
    <property type="component" value="Unassembled WGS sequence"/>
</dbReference>
<dbReference type="InterPro" id="IPR001296">
    <property type="entry name" value="Glyco_trans_1"/>
</dbReference>
<reference evidence="3" key="1">
    <citation type="submission" date="2016-11" db="EMBL/GenBank/DDBJ databases">
        <authorList>
            <person name="Varghese N."/>
            <person name="Submissions S."/>
        </authorList>
    </citation>
    <scope>NUCLEOTIDE SEQUENCE [LARGE SCALE GENOMIC DNA]</scope>
    <source>
        <strain evidence="3">DSM 15292</strain>
    </source>
</reference>
<sequence length="347" mass="39179">MKIAKKNAAVLLTNSYLTSYGGIGPFVRNLDKDLNSYFNLTYFFLPASFEKIRWVPHRLMYVVFLILSFFKLKKFDFIISHSPEGSYIASFTHKPLIHVFHGNTNPMTISRFKFGKYLNFVFDHIHAVITKKACLLFSVGEKREGVFKFVNPISHEIGVQAEDKRKGFIFAGRLEKPKGVDQLIKVYYLLPKSVQEQNPFEIAGTGSELQRLKNLVLKLGLESNITFLGNLENRDLIKVISERKILLMASSFEGFPMVIAEAFSVGVPVISTAVGDIPEFVKQDENGLLFPVGFNFEDYATGIVKILSRYKHYAGNAFLSSEPFDASVVAKGFVDKVEETLSQVQSK</sequence>
<evidence type="ECO:0000259" key="1">
    <source>
        <dbReference type="Pfam" id="PF00534"/>
    </source>
</evidence>
<dbReference type="STRING" id="226505.SAMN05444394_1943"/>
<dbReference type="SUPFAM" id="SSF53756">
    <property type="entry name" value="UDP-Glycosyltransferase/glycogen phosphorylase"/>
    <property type="match status" value="1"/>
</dbReference>
<keyword evidence="3" id="KW-1185">Reference proteome</keyword>
<feature type="domain" description="Glycosyl transferase family 1" evidence="1">
    <location>
        <begin position="162"/>
        <end position="312"/>
    </location>
</feature>
<dbReference type="OrthoDB" id="9792322at2"/>
<accession>A0A1N6EBJ2</accession>
<gene>
    <name evidence="2" type="ORF">SAMN05444394_1943</name>
</gene>
<keyword evidence="2" id="KW-0808">Transferase</keyword>
<dbReference type="RefSeq" id="WP_074224617.1">
    <property type="nucleotide sequence ID" value="NZ_FSRC01000001.1"/>
</dbReference>
<dbReference type="PANTHER" id="PTHR12526:SF637">
    <property type="entry name" value="GLYCOSYLTRANSFERASE EPSF-RELATED"/>
    <property type="match status" value="1"/>
</dbReference>
<organism evidence="2 3">
    <name type="scientific">Algoriphagus halophilus</name>
    <dbReference type="NCBI Taxonomy" id="226505"/>
    <lineage>
        <taxon>Bacteria</taxon>
        <taxon>Pseudomonadati</taxon>
        <taxon>Bacteroidota</taxon>
        <taxon>Cytophagia</taxon>
        <taxon>Cytophagales</taxon>
        <taxon>Cyclobacteriaceae</taxon>
        <taxon>Algoriphagus</taxon>
    </lineage>
</organism>
<dbReference type="AlphaFoldDB" id="A0A1N6EBJ2"/>
<dbReference type="Pfam" id="PF00534">
    <property type="entry name" value="Glycos_transf_1"/>
    <property type="match status" value="1"/>
</dbReference>
<name>A0A1N6EBJ2_9BACT</name>
<protein>
    <submittedName>
        <fullName evidence="2">Glycosyltransferase involved in cell wall bisynthesis</fullName>
    </submittedName>
</protein>
<evidence type="ECO:0000313" key="3">
    <source>
        <dbReference type="Proteomes" id="UP000185221"/>
    </source>
</evidence>
<dbReference type="GO" id="GO:0016757">
    <property type="term" value="F:glycosyltransferase activity"/>
    <property type="evidence" value="ECO:0007669"/>
    <property type="project" value="InterPro"/>
</dbReference>